<organism evidence="1 2">
    <name type="scientific">Aequorivita echinoideorum</name>
    <dbReference type="NCBI Taxonomy" id="1549647"/>
    <lineage>
        <taxon>Bacteria</taxon>
        <taxon>Pseudomonadati</taxon>
        <taxon>Bacteroidota</taxon>
        <taxon>Flavobacteriia</taxon>
        <taxon>Flavobacteriales</taxon>
        <taxon>Flavobacteriaceae</taxon>
        <taxon>Aequorivita</taxon>
    </lineage>
</organism>
<keyword evidence="2" id="KW-1185">Reference proteome</keyword>
<sequence>MKTSLIKDKSFEFALSIIQLYKTLQQNKEFIISKQLLRSGTGIGANVSEALAGESRADFLHKMAIASKEARETIYWLELLDKSNLVNNNYQKHIEDCMSIVKILTAIVHTTKSNLKSKT</sequence>
<dbReference type="PIRSF" id="PIRSF035652">
    <property type="entry name" value="CHP02436"/>
    <property type="match status" value="1"/>
</dbReference>
<protein>
    <submittedName>
        <fullName evidence="1">Four helix bundle protein</fullName>
    </submittedName>
</protein>
<comment type="caution">
    <text evidence="1">The sequence shown here is derived from an EMBL/GenBank/DDBJ whole genome shotgun (WGS) entry which is preliminary data.</text>
</comment>
<reference evidence="1 2" key="1">
    <citation type="submission" date="2021-05" db="EMBL/GenBank/DDBJ databases">
        <title>Aequorivita echinoideorum JCM 30378 genome.</title>
        <authorList>
            <person name="Zhang H."/>
            <person name="Li C."/>
        </authorList>
    </citation>
    <scope>NUCLEOTIDE SEQUENCE [LARGE SCALE GENOMIC DNA]</scope>
    <source>
        <strain evidence="1 2">JCM30378</strain>
    </source>
</reference>
<proteinExistence type="predicted"/>
<name>A0ABS5S2T6_9FLAO</name>
<accession>A0ABS5S2T6</accession>
<dbReference type="SUPFAM" id="SSF158446">
    <property type="entry name" value="IVS-encoded protein-like"/>
    <property type="match status" value="1"/>
</dbReference>
<dbReference type="EMBL" id="JAHCTB010000002">
    <property type="protein sequence ID" value="MBT0607522.1"/>
    <property type="molecule type" value="Genomic_DNA"/>
</dbReference>
<dbReference type="Proteomes" id="UP001297092">
    <property type="component" value="Unassembled WGS sequence"/>
</dbReference>
<dbReference type="InterPro" id="IPR036583">
    <property type="entry name" value="23S_rRNA_IVS_sf"/>
</dbReference>
<dbReference type="PANTHER" id="PTHR38471:SF2">
    <property type="entry name" value="FOUR HELIX BUNDLE PROTEIN"/>
    <property type="match status" value="1"/>
</dbReference>
<dbReference type="PANTHER" id="PTHR38471">
    <property type="entry name" value="FOUR HELIX BUNDLE PROTEIN"/>
    <property type="match status" value="1"/>
</dbReference>
<evidence type="ECO:0000313" key="1">
    <source>
        <dbReference type="EMBL" id="MBT0607522.1"/>
    </source>
</evidence>
<dbReference type="InterPro" id="IPR012657">
    <property type="entry name" value="23S_rRNA-intervening_sequence"/>
</dbReference>
<dbReference type="RefSeq" id="WP_214112385.1">
    <property type="nucleotide sequence ID" value="NZ_JAHCTB010000002.1"/>
</dbReference>
<dbReference type="NCBIfam" id="TIGR02436">
    <property type="entry name" value="four helix bundle protein"/>
    <property type="match status" value="1"/>
</dbReference>
<evidence type="ECO:0000313" key="2">
    <source>
        <dbReference type="Proteomes" id="UP001297092"/>
    </source>
</evidence>
<dbReference type="Gene3D" id="1.20.1440.60">
    <property type="entry name" value="23S rRNA-intervening sequence"/>
    <property type="match status" value="1"/>
</dbReference>
<dbReference type="Pfam" id="PF05635">
    <property type="entry name" value="23S_rRNA_IVP"/>
    <property type="match status" value="1"/>
</dbReference>
<gene>
    <name evidence="1" type="ORF">KIV10_04955</name>
</gene>